<reference evidence="3 4" key="1">
    <citation type="journal article" date="2019" name="Nat. Ecol. Evol.">
        <title>Megaphylogeny resolves global patterns of mushroom evolution.</title>
        <authorList>
            <person name="Varga T."/>
            <person name="Krizsan K."/>
            <person name="Foldi C."/>
            <person name="Dima B."/>
            <person name="Sanchez-Garcia M."/>
            <person name="Sanchez-Ramirez S."/>
            <person name="Szollosi G.J."/>
            <person name="Szarkandi J.G."/>
            <person name="Papp V."/>
            <person name="Albert L."/>
            <person name="Andreopoulos W."/>
            <person name="Angelini C."/>
            <person name="Antonin V."/>
            <person name="Barry K.W."/>
            <person name="Bougher N.L."/>
            <person name="Buchanan P."/>
            <person name="Buyck B."/>
            <person name="Bense V."/>
            <person name="Catcheside P."/>
            <person name="Chovatia M."/>
            <person name="Cooper J."/>
            <person name="Damon W."/>
            <person name="Desjardin D."/>
            <person name="Finy P."/>
            <person name="Geml J."/>
            <person name="Haridas S."/>
            <person name="Hughes K."/>
            <person name="Justo A."/>
            <person name="Karasinski D."/>
            <person name="Kautmanova I."/>
            <person name="Kiss B."/>
            <person name="Kocsube S."/>
            <person name="Kotiranta H."/>
            <person name="LaButti K.M."/>
            <person name="Lechner B.E."/>
            <person name="Liimatainen K."/>
            <person name="Lipzen A."/>
            <person name="Lukacs Z."/>
            <person name="Mihaltcheva S."/>
            <person name="Morgado L.N."/>
            <person name="Niskanen T."/>
            <person name="Noordeloos M.E."/>
            <person name="Ohm R.A."/>
            <person name="Ortiz-Santana B."/>
            <person name="Ovrebo C."/>
            <person name="Racz N."/>
            <person name="Riley R."/>
            <person name="Savchenko A."/>
            <person name="Shiryaev A."/>
            <person name="Soop K."/>
            <person name="Spirin V."/>
            <person name="Szebenyi C."/>
            <person name="Tomsovsky M."/>
            <person name="Tulloss R.E."/>
            <person name="Uehling J."/>
            <person name="Grigoriev I.V."/>
            <person name="Vagvolgyi C."/>
            <person name="Papp T."/>
            <person name="Martin F.M."/>
            <person name="Miettinen O."/>
            <person name="Hibbett D.S."/>
            <person name="Nagy L.G."/>
        </authorList>
    </citation>
    <scope>NUCLEOTIDE SEQUENCE [LARGE SCALE GENOMIC DNA]</scope>
    <source>
        <strain evidence="3 4">CBS 962.96</strain>
    </source>
</reference>
<dbReference type="AlphaFoldDB" id="A0A4S8KYS0"/>
<accession>A0A4S8KYS0</accession>
<evidence type="ECO:0000313" key="3">
    <source>
        <dbReference type="EMBL" id="THU81194.1"/>
    </source>
</evidence>
<evidence type="ECO:0000256" key="1">
    <source>
        <dbReference type="SAM" id="MobiDB-lite"/>
    </source>
</evidence>
<feature type="region of interest" description="Disordered" evidence="1">
    <location>
        <begin position="83"/>
        <end position="133"/>
    </location>
</feature>
<gene>
    <name evidence="3" type="ORF">K435DRAFT_809282</name>
</gene>
<feature type="signal peptide" evidence="2">
    <location>
        <begin position="1"/>
        <end position="28"/>
    </location>
</feature>
<keyword evidence="2" id="KW-0732">Signal</keyword>
<feature type="chain" id="PRO_5020561160" description="Secreted protein" evidence="2">
    <location>
        <begin position="29"/>
        <end position="156"/>
    </location>
</feature>
<name>A0A4S8KYS0_DENBC</name>
<dbReference type="EMBL" id="ML179830">
    <property type="protein sequence ID" value="THU81194.1"/>
    <property type="molecule type" value="Genomic_DNA"/>
</dbReference>
<sequence>MPWRARQASFLFFFLFFLIRSALLPSQAAGPALSSPWLPGLVRVGRFPIRYTFRCNLTLRILKHLNSVTGDIDYGRRSSAVKPCRRNRTCDPDEEDNPFQVRSDRKRTTRASGSTSSERPFEMTSEKRKSGGMNCGDEFHLAFEEGKGWPDGSLGM</sequence>
<proteinExistence type="predicted"/>
<evidence type="ECO:0008006" key="5">
    <source>
        <dbReference type="Google" id="ProtNLM"/>
    </source>
</evidence>
<keyword evidence="4" id="KW-1185">Reference proteome</keyword>
<protein>
    <recommendedName>
        <fullName evidence="5">Secreted protein</fullName>
    </recommendedName>
</protein>
<dbReference type="Proteomes" id="UP000297245">
    <property type="component" value="Unassembled WGS sequence"/>
</dbReference>
<evidence type="ECO:0000313" key="4">
    <source>
        <dbReference type="Proteomes" id="UP000297245"/>
    </source>
</evidence>
<organism evidence="3 4">
    <name type="scientific">Dendrothele bispora (strain CBS 962.96)</name>
    <dbReference type="NCBI Taxonomy" id="1314807"/>
    <lineage>
        <taxon>Eukaryota</taxon>
        <taxon>Fungi</taxon>
        <taxon>Dikarya</taxon>
        <taxon>Basidiomycota</taxon>
        <taxon>Agaricomycotina</taxon>
        <taxon>Agaricomycetes</taxon>
        <taxon>Agaricomycetidae</taxon>
        <taxon>Agaricales</taxon>
        <taxon>Agaricales incertae sedis</taxon>
        <taxon>Dendrothele</taxon>
    </lineage>
</organism>
<evidence type="ECO:0000256" key="2">
    <source>
        <dbReference type="SAM" id="SignalP"/>
    </source>
</evidence>
<feature type="compositionally biased region" description="Basic and acidic residues" evidence="1">
    <location>
        <begin position="119"/>
        <end position="129"/>
    </location>
</feature>